<protein>
    <recommendedName>
        <fullName evidence="1">glycine dehydrogenase (aminomethyl-transferring)</fullName>
        <ecNumber evidence="1">1.4.4.2</ecNumber>
    </recommendedName>
</protein>
<feature type="region of interest" description="Disordered" evidence="5">
    <location>
        <begin position="237"/>
        <end position="275"/>
    </location>
</feature>
<feature type="compositionally biased region" description="Polar residues" evidence="5">
    <location>
        <begin position="954"/>
        <end position="966"/>
    </location>
</feature>
<dbReference type="GO" id="GO:0005829">
    <property type="term" value="C:cytosol"/>
    <property type="evidence" value="ECO:0007669"/>
    <property type="project" value="TreeGrafter"/>
</dbReference>
<comment type="caution">
    <text evidence="7">The sequence shown here is derived from an EMBL/GenBank/DDBJ whole genome shotgun (WGS) entry which is preliminary data.</text>
</comment>
<sequence length="1262" mass="138264">DSLVGSALPPTGRMTSMATPSYPGSASDTPTSSTSSLLSASFKTGPKSTKGKRPVTTKAPTSTMASRAAAREARKSEPSSPVRSTKGKGRTKNTPKSSLSAQLDRAAGTNASLRAKIDGKGKGTPIQVVGGSSTPKPTVTMRRRKPSMLSSQLAKGKQITQQDSDSESDAEDPISIADAEAAAQREREREREGRVLVDREALAKLLTASGVSSDLSAPGTDMAQCMAEGVTLLEQRTKDSDSLSCTLKEREAERESLDTAMEEMAEELAEKGAERERLAATLKEREAERESLESAMVELGQERESLEQERDSAREALASQTAERDTLVAERDIERERRDTLVAERDTTAAALASEREDREREREEREALVRALQGSEEEREDLKAQMAGMEAELEREREAAKGREEDMRELEALRQHVENMDQRYQCLGEEKERESGEREKEREKLQAEVDALTAQISDTAAAHAQSIAALQAERQTEREEREKVESHVVSLRTEMETLAAALEAEKKERESERALLHAGIERETAAASAKEEERAALEVALKGVEGEREALAAQLAEAETTAERERAERERLVAETKEVQESLDETLKSLADERESRTTTVAALETEIKGLAEERDAESGEKESLAARLAALTAETEKEREEREKEREERERELDSARQAHQTAEATAQSAASMIASIQDEWAASEQLADTLQAELEEANARHDAAMADAQTKHRQEMSQVQLRLSAQLEESERRVGEQKTTAQALMETVQTPMQDLYTSIGRSVAEVEKGFTAIEDVRAALAKESATEMAPCSEISMSVSEAEREVRSEELPEQVKALVKLAVDTGFQATTLLIETQREREREQRERDRAARRKAKAEKRRSTAREEEMKAWRELHLLNEGEGETERETVTVEVADKEGVTVHTVDTASVETVEPVETVESESDSASVTVEERSERDTLLDGDQYPFGFRASTLSPTVTRTPRVSATKGESGGMYDAVEGGDGDTHYEGETRDASSPSSSGGDSPNTVQERQAAEERRRIMEALRTKLQESRSTVDTLKRQIEVLSAQTFSTPHGGGGPGAGPVVYSKALTPFVPVPKVVAGEDGYEVIEEDDLSLGRMTSFFGQFGVLLRALTWIVTLGGEGLRASSHDAVLNANYMLARLTEAGLTPAIPNRMCMHEFALSDSHLAGTGVSTLDIAKGLCDAGFHPSTVYFPLFVEGAMLIEPTESESLESLDSFCDALIDLANKAKAGSEDFHAYPQATPCTRVDEVLAAKKQVFTW</sequence>
<dbReference type="GO" id="GO:0019464">
    <property type="term" value="P:glycine decarboxylation via glycine cleavage system"/>
    <property type="evidence" value="ECO:0007669"/>
    <property type="project" value="TreeGrafter"/>
</dbReference>
<dbReference type="GO" id="GO:0004375">
    <property type="term" value="F:glycine dehydrogenase (decarboxylating) activity"/>
    <property type="evidence" value="ECO:0007669"/>
    <property type="project" value="UniProtKB-EC"/>
</dbReference>
<feature type="compositionally biased region" description="Polar residues" evidence="5">
    <location>
        <begin position="13"/>
        <end position="24"/>
    </location>
</feature>
<feature type="region of interest" description="Disordered" evidence="5">
    <location>
        <begin position="840"/>
        <end position="869"/>
    </location>
</feature>
<feature type="compositionally biased region" description="Basic and acidic residues" evidence="5">
    <location>
        <begin position="183"/>
        <end position="196"/>
    </location>
</feature>
<accession>A0A9K3CXU2</accession>
<feature type="non-terminal residue" evidence="7">
    <location>
        <position position="1"/>
    </location>
</feature>
<proteinExistence type="predicted"/>
<dbReference type="InterPro" id="IPR020581">
    <property type="entry name" value="GDC_P"/>
</dbReference>
<feature type="compositionally biased region" description="Basic and acidic residues" evidence="5">
    <location>
        <begin position="237"/>
        <end position="257"/>
    </location>
</feature>
<dbReference type="EC" id="1.4.4.2" evidence="1"/>
<dbReference type="PANTHER" id="PTHR11773">
    <property type="entry name" value="GLYCINE DEHYDROGENASE, DECARBOXYLATING"/>
    <property type="match status" value="1"/>
</dbReference>
<feature type="compositionally biased region" description="Basic residues" evidence="5">
    <location>
        <begin position="852"/>
        <end position="861"/>
    </location>
</feature>
<feature type="compositionally biased region" description="Basic and acidic residues" evidence="5">
    <location>
        <begin position="354"/>
        <end position="369"/>
    </location>
</feature>
<comment type="catalytic activity">
    <reaction evidence="4">
        <text>N(6)-[(R)-lipoyl]-L-lysyl-[glycine-cleavage complex H protein] + glycine + H(+) = N(6)-[(R)-S(8)-aminomethyldihydrolipoyl]-L-lysyl-[glycine-cleavage complex H protein] + CO2</text>
        <dbReference type="Rhea" id="RHEA:24304"/>
        <dbReference type="Rhea" id="RHEA-COMP:10494"/>
        <dbReference type="Rhea" id="RHEA-COMP:10495"/>
        <dbReference type="ChEBI" id="CHEBI:15378"/>
        <dbReference type="ChEBI" id="CHEBI:16526"/>
        <dbReference type="ChEBI" id="CHEBI:57305"/>
        <dbReference type="ChEBI" id="CHEBI:83099"/>
        <dbReference type="ChEBI" id="CHEBI:83143"/>
        <dbReference type="EC" id="1.4.4.2"/>
    </reaction>
</comment>
<feature type="compositionally biased region" description="Low complexity" evidence="5">
    <location>
        <begin position="660"/>
        <end position="674"/>
    </location>
</feature>
<feature type="domain" description="Glycine dehydrogenase C-terminal" evidence="6">
    <location>
        <begin position="1130"/>
        <end position="1231"/>
    </location>
</feature>
<keyword evidence="8" id="KW-1185">Reference proteome</keyword>
<evidence type="ECO:0000256" key="5">
    <source>
        <dbReference type="SAM" id="MobiDB-lite"/>
    </source>
</evidence>
<feature type="compositionally biased region" description="Low complexity" evidence="5">
    <location>
        <begin position="173"/>
        <end position="182"/>
    </location>
</feature>
<dbReference type="Proteomes" id="UP000265618">
    <property type="component" value="Unassembled WGS sequence"/>
</dbReference>
<feature type="compositionally biased region" description="Low complexity" evidence="5">
    <location>
        <begin position="25"/>
        <end position="41"/>
    </location>
</feature>
<name>A0A9K3CXU2_9EUKA</name>
<dbReference type="Gene3D" id="3.90.1150.10">
    <property type="entry name" value="Aspartate Aminotransferase, domain 1"/>
    <property type="match status" value="1"/>
</dbReference>
<dbReference type="Gene3D" id="3.40.640.10">
    <property type="entry name" value="Type I PLP-dependent aspartate aminotransferase-like (Major domain)"/>
    <property type="match status" value="1"/>
</dbReference>
<dbReference type="InterPro" id="IPR015421">
    <property type="entry name" value="PyrdxlP-dep_Trfase_major"/>
</dbReference>
<dbReference type="EMBL" id="BDIP01001399">
    <property type="protein sequence ID" value="GIQ84323.1"/>
    <property type="molecule type" value="Genomic_DNA"/>
</dbReference>
<dbReference type="InterPro" id="IPR015422">
    <property type="entry name" value="PyrdxlP-dep_Trfase_small"/>
</dbReference>
<feature type="compositionally biased region" description="Basic and acidic residues" evidence="5">
    <location>
        <begin position="429"/>
        <end position="448"/>
    </location>
</feature>
<keyword evidence="3" id="KW-0560">Oxidoreductase</keyword>
<dbReference type="GO" id="GO:0005960">
    <property type="term" value="C:glycine cleavage complex"/>
    <property type="evidence" value="ECO:0007669"/>
    <property type="project" value="TreeGrafter"/>
</dbReference>
<keyword evidence="2" id="KW-0663">Pyridoxal phosphate</keyword>
<evidence type="ECO:0000313" key="7">
    <source>
        <dbReference type="EMBL" id="GIQ84323.1"/>
    </source>
</evidence>
<feature type="compositionally biased region" description="Basic and acidic residues" evidence="5">
    <location>
        <begin position="932"/>
        <end position="941"/>
    </location>
</feature>
<feature type="compositionally biased region" description="Basic and acidic residues" evidence="5">
    <location>
        <begin position="840"/>
        <end position="851"/>
    </location>
</feature>
<evidence type="ECO:0000256" key="4">
    <source>
        <dbReference type="ARBA" id="ARBA00049026"/>
    </source>
</evidence>
<reference evidence="7 8" key="1">
    <citation type="journal article" date="2018" name="PLoS ONE">
        <title>The draft genome of Kipferlia bialata reveals reductive genome evolution in fornicate parasites.</title>
        <authorList>
            <person name="Tanifuji G."/>
            <person name="Takabayashi S."/>
            <person name="Kume K."/>
            <person name="Takagi M."/>
            <person name="Nakayama T."/>
            <person name="Kamikawa R."/>
            <person name="Inagaki Y."/>
            <person name="Hashimoto T."/>
        </authorList>
    </citation>
    <scope>NUCLEOTIDE SEQUENCE [LARGE SCALE GENOMIC DNA]</scope>
    <source>
        <strain evidence="7">NY0173</strain>
    </source>
</reference>
<feature type="compositionally biased region" description="Basic and acidic residues" evidence="5">
    <location>
        <begin position="607"/>
        <end position="626"/>
    </location>
</feature>
<feature type="compositionally biased region" description="Basic and acidic residues" evidence="5">
    <location>
        <begin position="322"/>
        <end position="347"/>
    </location>
</feature>
<evidence type="ECO:0000256" key="1">
    <source>
        <dbReference type="ARBA" id="ARBA00012134"/>
    </source>
</evidence>
<dbReference type="GO" id="GO:0030170">
    <property type="term" value="F:pyridoxal phosphate binding"/>
    <property type="evidence" value="ECO:0007669"/>
    <property type="project" value="TreeGrafter"/>
</dbReference>
<dbReference type="PANTHER" id="PTHR11773:SF1">
    <property type="entry name" value="GLYCINE DEHYDROGENASE (DECARBOXYLATING), MITOCHONDRIAL"/>
    <property type="match status" value="1"/>
</dbReference>
<dbReference type="OrthoDB" id="6537869at2759"/>
<feature type="compositionally biased region" description="Polar residues" evidence="5">
    <location>
        <begin position="148"/>
        <end position="162"/>
    </location>
</feature>
<feature type="region of interest" description="Disordered" evidence="5">
    <location>
        <begin position="428"/>
        <end position="448"/>
    </location>
</feature>
<gene>
    <name evidence="7" type="ORF">KIPB_005795</name>
</gene>
<evidence type="ECO:0000259" key="6">
    <source>
        <dbReference type="Pfam" id="PF21478"/>
    </source>
</evidence>
<feature type="region of interest" description="Disordered" evidence="5">
    <location>
        <begin position="914"/>
        <end position="1017"/>
    </location>
</feature>
<feature type="compositionally biased region" description="Basic and acidic residues" evidence="5">
    <location>
        <begin position="562"/>
        <end position="598"/>
    </location>
</feature>
<dbReference type="AlphaFoldDB" id="A0A9K3CXU2"/>
<evidence type="ECO:0000313" key="8">
    <source>
        <dbReference type="Proteomes" id="UP000265618"/>
    </source>
</evidence>
<organism evidence="7 8">
    <name type="scientific">Kipferlia bialata</name>
    <dbReference type="NCBI Taxonomy" id="797122"/>
    <lineage>
        <taxon>Eukaryota</taxon>
        <taxon>Metamonada</taxon>
        <taxon>Carpediemonas-like organisms</taxon>
        <taxon>Kipferlia</taxon>
    </lineage>
</organism>
<dbReference type="InterPro" id="IPR049316">
    <property type="entry name" value="GDC-P_C"/>
</dbReference>
<feature type="compositionally biased region" description="Basic and acidic residues" evidence="5">
    <location>
        <begin position="985"/>
        <end position="995"/>
    </location>
</feature>
<dbReference type="GO" id="GO:0016594">
    <property type="term" value="F:glycine binding"/>
    <property type="evidence" value="ECO:0007669"/>
    <property type="project" value="TreeGrafter"/>
</dbReference>
<evidence type="ECO:0000256" key="2">
    <source>
        <dbReference type="ARBA" id="ARBA00022898"/>
    </source>
</evidence>
<dbReference type="InterPro" id="IPR015424">
    <property type="entry name" value="PyrdxlP-dep_Trfase"/>
</dbReference>
<feature type="compositionally biased region" description="Basic and acidic residues" evidence="5">
    <location>
        <begin position="393"/>
        <end position="408"/>
    </location>
</feature>
<feature type="region of interest" description="Disordered" evidence="5">
    <location>
        <begin position="1"/>
        <end position="196"/>
    </location>
</feature>
<feature type="compositionally biased region" description="Low complexity" evidence="5">
    <location>
        <begin position="997"/>
        <end position="1013"/>
    </location>
</feature>
<feature type="compositionally biased region" description="Basic and acidic residues" evidence="5">
    <location>
        <begin position="300"/>
        <end position="314"/>
    </location>
</feature>
<feature type="region of interest" description="Disordered" evidence="5">
    <location>
        <begin position="555"/>
        <end position="674"/>
    </location>
</feature>
<feature type="compositionally biased region" description="Low complexity" evidence="5">
    <location>
        <begin position="59"/>
        <end position="68"/>
    </location>
</feature>
<feature type="compositionally biased region" description="Basic and acidic residues" evidence="5">
    <location>
        <begin position="636"/>
        <end position="659"/>
    </location>
</feature>
<dbReference type="SUPFAM" id="SSF53383">
    <property type="entry name" value="PLP-dependent transferases"/>
    <property type="match status" value="1"/>
</dbReference>
<feature type="region of interest" description="Disordered" evidence="5">
    <location>
        <begin position="299"/>
        <end position="408"/>
    </location>
</feature>
<evidence type="ECO:0000256" key="3">
    <source>
        <dbReference type="ARBA" id="ARBA00023002"/>
    </source>
</evidence>
<dbReference type="Pfam" id="PF21478">
    <property type="entry name" value="GcvP2_C"/>
    <property type="match status" value="1"/>
</dbReference>